<dbReference type="Proteomes" id="UP000316621">
    <property type="component" value="Chromosome 4"/>
</dbReference>
<evidence type="ECO:0000313" key="2">
    <source>
        <dbReference type="Proteomes" id="UP000316621"/>
    </source>
</evidence>
<keyword evidence="2" id="KW-1185">Reference proteome</keyword>
<evidence type="ECO:0000313" key="1">
    <source>
        <dbReference type="EMBL" id="RZC59650.1"/>
    </source>
</evidence>
<protein>
    <submittedName>
        <fullName evidence="1">Uncharacterized protein</fullName>
    </submittedName>
</protein>
<accession>A0A4Y7JHY5</accession>
<name>A0A4Y7JHY5_PAPSO</name>
<dbReference type="EMBL" id="CM010718">
    <property type="protein sequence ID" value="RZC59650.1"/>
    <property type="molecule type" value="Genomic_DNA"/>
</dbReference>
<organism evidence="1 2">
    <name type="scientific">Papaver somniferum</name>
    <name type="common">Opium poppy</name>
    <dbReference type="NCBI Taxonomy" id="3469"/>
    <lineage>
        <taxon>Eukaryota</taxon>
        <taxon>Viridiplantae</taxon>
        <taxon>Streptophyta</taxon>
        <taxon>Embryophyta</taxon>
        <taxon>Tracheophyta</taxon>
        <taxon>Spermatophyta</taxon>
        <taxon>Magnoliopsida</taxon>
        <taxon>Ranunculales</taxon>
        <taxon>Papaveraceae</taxon>
        <taxon>Papaveroideae</taxon>
        <taxon>Papaver</taxon>
    </lineage>
</organism>
<gene>
    <name evidence="1" type="ORF">C5167_006946</name>
</gene>
<sequence>MGWTKVGIVWCDIGICPRSG</sequence>
<reference evidence="1 2" key="1">
    <citation type="journal article" date="2018" name="Science">
        <title>The opium poppy genome and morphinan production.</title>
        <authorList>
            <person name="Guo L."/>
            <person name="Winzer T."/>
            <person name="Yang X."/>
            <person name="Li Y."/>
            <person name="Ning Z."/>
            <person name="He Z."/>
            <person name="Teodor R."/>
            <person name="Lu Y."/>
            <person name="Bowser T.A."/>
            <person name="Graham I.A."/>
            <person name="Ye K."/>
        </authorList>
    </citation>
    <scope>NUCLEOTIDE SEQUENCE [LARGE SCALE GENOMIC DNA]</scope>
    <source>
        <strain evidence="2">cv. HN1</strain>
        <tissue evidence="1">Leaves</tissue>
    </source>
</reference>
<dbReference type="AlphaFoldDB" id="A0A4Y7JHY5"/>
<proteinExistence type="predicted"/>
<dbReference type="Gramene" id="RZC59650">
    <property type="protein sequence ID" value="RZC59650"/>
    <property type="gene ID" value="C5167_006946"/>
</dbReference>